<evidence type="ECO:0000313" key="4">
    <source>
        <dbReference type="EMBL" id="MDH5831196.1"/>
    </source>
</evidence>
<dbReference type="EMBL" id="JARXRN010000025">
    <property type="protein sequence ID" value="MDH5831196.1"/>
    <property type="molecule type" value="Genomic_DNA"/>
</dbReference>
<evidence type="ECO:0000313" key="5">
    <source>
        <dbReference type="Proteomes" id="UP001156831"/>
    </source>
</evidence>
<protein>
    <submittedName>
        <fullName evidence="4">Serine hydrolase</fullName>
        <ecNumber evidence="4">3.1.1.103</ecNumber>
    </submittedName>
</protein>
<keyword evidence="2" id="KW-0732">Signal</keyword>
<dbReference type="InterPro" id="IPR001466">
    <property type="entry name" value="Beta-lactam-related"/>
</dbReference>
<comment type="caution">
    <text evidence="4">The sequence shown here is derived from an EMBL/GenBank/DDBJ whole genome shotgun (WGS) entry which is preliminary data.</text>
</comment>
<dbReference type="InterPro" id="IPR012338">
    <property type="entry name" value="Beta-lactam/transpept-like"/>
</dbReference>
<dbReference type="PANTHER" id="PTHR43283">
    <property type="entry name" value="BETA-LACTAMASE-RELATED"/>
    <property type="match status" value="1"/>
</dbReference>
<keyword evidence="4" id="KW-0378">Hydrolase</keyword>
<dbReference type="RefSeq" id="WP_280602153.1">
    <property type="nucleotide sequence ID" value="NZ_JARXRN010000025.1"/>
</dbReference>
<sequence length="482" mass="51597">MKSLLAAAFGLLLTACQPAPPAADADVPPAAGATPALVDPAHIDRVLREVVEQDRAVGVSALVYERGQEAYFGAFGMADREADRPMARDTLAQIYSMTKPVSGVVLMTLYDEGKFQLDEPLSTYLPEYADVRVYAGEDASGAPVLEAPQRPILVRDILRHTAGFAAAFEDDAPAKLYREADIDTRAITLEEMSQRLARVPLAYQPGTRWLYGISVDVQARLAEVLAGKPFAQLVRERVLDPLGMSETAYFVPQERRDRMMAVYELRDAGGFDRLPDAPFLDNAYREWTMAPGGYGLVSTLDDYMRFGRMLANGGELDGVRVLEADTVALMASDDLPDTVGDRSWLPGKGQVGFGIDFAVRHSPPAHQGEASGAVGEFFWDGFANTLFWVDPKHDLVAVLFTQSIPPGGTDLHKRFRDAVYHRDAEASSANKPPAPPATDADPADTEPEADEGAGAAADADGEADAALGADALAGAGGEPGAA</sequence>
<dbReference type="Proteomes" id="UP001156831">
    <property type="component" value="Unassembled WGS sequence"/>
</dbReference>
<feature type="compositionally biased region" description="Acidic residues" evidence="1">
    <location>
        <begin position="441"/>
        <end position="451"/>
    </location>
</feature>
<organism evidence="4 5">
    <name type="scientific">Luteimonas rhizosphaericola</name>
    <dbReference type="NCBI Taxonomy" id="3042024"/>
    <lineage>
        <taxon>Bacteria</taxon>
        <taxon>Pseudomonadati</taxon>
        <taxon>Pseudomonadota</taxon>
        <taxon>Gammaproteobacteria</taxon>
        <taxon>Lysobacterales</taxon>
        <taxon>Lysobacteraceae</taxon>
        <taxon>Luteimonas</taxon>
    </lineage>
</organism>
<feature type="chain" id="PRO_5046704976" evidence="2">
    <location>
        <begin position="26"/>
        <end position="482"/>
    </location>
</feature>
<feature type="signal peptide" evidence="2">
    <location>
        <begin position="1"/>
        <end position="25"/>
    </location>
</feature>
<evidence type="ECO:0000256" key="1">
    <source>
        <dbReference type="SAM" id="MobiDB-lite"/>
    </source>
</evidence>
<dbReference type="GO" id="GO:0016787">
    <property type="term" value="F:hydrolase activity"/>
    <property type="evidence" value="ECO:0007669"/>
    <property type="project" value="UniProtKB-KW"/>
</dbReference>
<keyword evidence="5" id="KW-1185">Reference proteome</keyword>
<reference evidence="4 5" key="1">
    <citation type="submission" date="2023-04" db="EMBL/GenBank/DDBJ databases">
        <title>Luteimonas sp. M1R5S18.</title>
        <authorList>
            <person name="Sun J.-Q."/>
        </authorList>
    </citation>
    <scope>NUCLEOTIDE SEQUENCE [LARGE SCALE GENOMIC DNA]</scope>
    <source>
        <strain evidence="4 5">M1R5S18</strain>
    </source>
</reference>
<dbReference type="Pfam" id="PF00144">
    <property type="entry name" value="Beta-lactamase"/>
    <property type="match status" value="1"/>
</dbReference>
<proteinExistence type="predicted"/>
<feature type="domain" description="Beta-lactamase-related" evidence="3">
    <location>
        <begin position="43"/>
        <end position="414"/>
    </location>
</feature>
<evidence type="ECO:0000259" key="3">
    <source>
        <dbReference type="Pfam" id="PF00144"/>
    </source>
</evidence>
<accession>A0ABT6JM80</accession>
<dbReference type="PROSITE" id="PS51257">
    <property type="entry name" value="PROKAR_LIPOPROTEIN"/>
    <property type="match status" value="1"/>
</dbReference>
<evidence type="ECO:0000256" key="2">
    <source>
        <dbReference type="SAM" id="SignalP"/>
    </source>
</evidence>
<gene>
    <name evidence="4" type="ORF">QFW80_11785</name>
</gene>
<name>A0ABT6JM80_9GAMM</name>
<dbReference type="Gene3D" id="3.40.710.10">
    <property type="entry name" value="DD-peptidase/beta-lactamase superfamily"/>
    <property type="match status" value="1"/>
</dbReference>
<feature type="region of interest" description="Disordered" evidence="1">
    <location>
        <begin position="422"/>
        <end position="482"/>
    </location>
</feature>
<dbReference type="InterPro" id="IPR050789">
    <property type="entry name" value="Diverse_Enzym_Activities"/>
</dbReference>
<dbReference type="PANTHER" id="PTHR43283:SF3">
    <property type="entry name" value="BETA-LACTAMASE FAMILY PROTEIN (AFU_ORTHOLOGUE AFUA_5G07500)"/>
    <property type="match status" value="1"/>
</dbReference>
<feature type="compositionally biased region" description="Low complexity" evidence="1">
    <location>
        <begin position="452"/>
        <end position="473"/>
    </location>
</feature>
<dbReference type="SUPFAM" id="SSF56601">
    <property type="entry name" value="beta-lactamase/transpeptidase-like"/>
    <property type="match status" value="1"/>
</dbReference>
<dbReference type="EC" id="3.1.1.103" evidence="4"/>